<dbReference type="EC" id="2.8.2.-" evidence="9"/>
<dbReference type="GO" id="GO:0008146">
    <property type="term" value="F:sulfotransferase activity"/>
    <property type="evidence" value="ECO:0007669"/>
    <property type="project" value="InterPro"/>
</dbReference>
<evidence type="ECO:0000256" key="2">
    <source>
        <dbReference type="ARBA" id="ARBA00006339"/>
    </source>
</evidence>
<evidence type="ECO:0000256" key="9">
    <source>
        <dbReference type="RuleBase" id="RU364020"/>
    </source>
</evidence>
<name>A0A8K0NXH3_LADFU</name>
<proteinExistence type="inferred from homology"/>
<evidence type="ECO:0000256" key="8">
    <source>
        <dbReference type="ARBA" id="ARBA00023180"/>
    </source>
</evidence>
<protein>
    <recommendedName>
        <fullName evidence="9">Carbohydrate sulfotransferase</fullName>
        <ecNumber evidence="9">2.8.2.-</ecNumber>
    </recommendedName>
</protein>
<dbReference type="Pfam" id="PF03567">
    <property type="entry name" value="Sulfotransfer_2"/>
    <property type="match status" value="1"/>
</dbReference>
<evidence type="ECO:0000256" key="4">
    <source>
        <dbReference type="ARBA" id="ARBA00022692"/>
    </source>
</evidence>
<organism evidence="10 11">
    <name type="scientific">Ladona fulva</name>
    <name type="common">Scarce chaser dragonfly</name>
    <name type="synonym">Libellula fulva</name>
    <dbReference type="NCBI Taxonomy" id="123851"/>
    <lineage>
        <taxon>Eukaryota</taxon>
        <taxon>Metazoa</taxon>
        <taxon>Ecdysozoa</taxon>
        <taxon>Arthropoda</taxon>
        <taxon>Hexapoda</taxon>
        <taxon>Insecta</taxon>
        <taxon>Pterygota</taxon>
        <taxon>Palaeoptera</taxon>
        <taxon>Odonata</taxon>
        <taxon>Epiprocta</taxon>
        <taxon>Anisoptera</taxon>
        <taxon>Libelluloidea</taxon>
        <taxon>Libellulidae</taxon>
        <taxon>Ladona</taxon>
    </lineage>
</organism>
<reference evidence="10" key="1">
    <citation type="submission" date="2013-04" db="EMBL/GenBank/DDBJ databases">
        <authorList>
            <person name="Qu J."/>
            <person name="Murali S.C."/>
            <person name="Bandaranaike D."/>
            <person name="Bellair M."/>
            <person name="Blankenburg K."/>
            <person name="Chao H."/>
            <person name="Dinh H."/>
            <person name="Doddapaneni H."/>
            <person name="Downs B."/>
            <person name="Dugan-Rocha S."/>
            <person name="Elkadiri S."/>
            <person name="Gnanaolivu R.D."/>
            <person name="Hernandez B."/>
            <person name="Javaid M."/>
            <person name="Jayaseelan J.C."/>
            <person name="Lee S."/>
            <person name="Li M."/>
            <person name="Ming W."/>
            <person name="Munidasa M."/>
            <person name="Muniz J."/>
            <person name="Nguyen L."/>
            <person name="Ongeri F."/>
            <person name="Osuji N."/>
            <person name="Pu L.-L."/>
            <person name="Puazo M."/>
            <person name="Qu C."/>
            <person name="Quiroz J."/>
            <person name="Raj R."/>
            <person name="Weissenberger G."/>
            <person name="Xin Y."/>
            <person name="Zou X."/>
            <person name="Han Y."/>
            <person name="Richards S."/>
            <person name="Worley K."/>
            <person name="Muzny D."/>
            <person name="Gibbs R."/>
        </authorList>
    </citation>
    <scope>NUCLEOTIDE SEQUENCE</scope>
    <source>
        <strain evidence="10">Sampled in the wild</strain>
    </source>
</reference>
<dbReference type="Proteomes" id="UP000792457">
    <property type="component" value="Unassembled WGS sequence"/>
</dbReference>
<dbReference type="InterPro" id="IPR018011">
    <property type="entry name" value="Carb_sulfotrans_8-10"/>
</dbReference>
<evidence type="ECO:0000256" key="5">
    <source>
        <dbReference type="ARBA" id="ARBA00022989"/>
    </source>
</evidence>
<dbReference type="AlphaFoldDB" id="A0A8K0NXH3"/>
<dbReference type="GO" id="GO:0016051">
    <property type="term" value="P:carbohydrate biosynthetic process"/>
    <property type="evidence" value="ECO:0007669"/>
    <property type="project" value="InterPro"/>
</dbReference>
<comment type="subcellular location">
    <subcellularLocation>
        <location evidence="1 9">Golgi apparatus membrane</location>
        <topology evidence="1 9">Single-pass type II membrane protein</topology>
    </subcellularLocation>
</comment>
<keyword evidence="6 9" id="KW-0333">Golgi apparatus</keyword>
<dbReference type="InterPro" id="IPR005331">
    <property type="entry name" value="Sulfotransferase"/>
</dbReference>
<evidence type="ECO:0000256" key="3">
    <source>
        <dbReference type="ARBA" id="ARBA00022679"/>
    </source>
</evidence>
<accession>A0A8K0NXH3</accession>
<dbReference type="GO" id="GO:0000139">
    <property type="term" value="C:Golgi membrane"/>
    <property type="evidence" value="ECO:0007669"/>
    <property type="project" value="UniProtKB-SubCell"/>
</dbReference>
<comment type="caution">
    <text evidence="10">The sequence shown here is derived from an EMBL/GenBank/DDBJ whole genome shotgun (WGS) entry which is preliminary data.</text>
</comment>
<keyword evidence="4" id="KW-0812">Transmembrane</keyword>
<keyword evidence="11" id="KW-1185">Reference proteome</keyword>
<keyword evidence="3 9" id="KW-0808">Transferase</keyword>
<gene>
    <name evidence="10" type="ORF">J437_LFUL013674</name>
</gene>
<dbReference type="PANTHER" id="PTHR12137:SF30">
    <property type="entry name" value="CARBOHYDRATE SULFOTRANSFERASE"/>
    <property type="match status" value="1"/>
</dbReference>
<reference evidence="10" key="2">
    <citation type="submission" date="2017-10" db="EMBL/GenBank/DDBJ databases">
        <title>Ladona fulva Genome sequencing and assembly.</title>
        <authorList>
            <person name="Murali S."/>
            <person name="Richards S."/>
            <person name="Bandaranaike D."/>
            <person name="Bellair M."/>
            <person name="Blankenburg K."/>
            <person name="Chao H."/>
            <person name="Dinh H."/>
            <person name="Doddapaneni H."/>
            <person name="Dugan-Rocha S."/>
            <person name="Elkadiri S."/>
            <person name="Gnanaolivu R."/>
            <person name="Hernandez B."/>
            <person name="Skinner E."/>
            <person name="Javaid M."/>
            <person name="Lee S."/>
            <person name="Li M."/>
            <person name="Ming W."/>
            <person name="Munidasa M."/>
            <person name="Muniz J."/>
            <person name="Nguyen L."/>
            <person name="Hughes D."/>
            <person name="Osuji N."/>
            <person name="Pu L.-L."/>
            <person name="Puazo M."/>
            <person name="Qu C."/>
            <person name="Quiroz J."/>
            <person name="Raj R."/>
            <person name="Weissenberger G."/>
            <person name="Xin Y."/>
            <person name="Zou X."/>
            <person name="Han Y."/>
            <person name="Worley K."/>
            <person name="Muzny D."/>
            <person name="Gibbs R."/>
        </authorList>
    </citation>
    <scope>NUCLEOTIDE SEQUENCE</scope>
    <source>
        <strain evidence="10">Sampled in the wild</strain>
    </source>
</reference>
<keyword evidence="8 9" id="KW-0325">Glycoprotein</keyword>
<keyword evidence="9" id="KW-0119">Carbohydrate metabolism</keyword>
<comment type="similarity">
    <text evidence="2 9">Belongs to the sulfotransferase 2 family.</text>
</comment>
<dbReference type="EMBL" id="KZ308245">
    <property type="protein sequence ID" value="KAG8225636.1"/>
    <property type="molecule type" value="Genomic_DNA"/>
</dbReference>
<evidence type="ECO:0000256" key="1">
    <source>
        <dbReference type="ARBA" id="ARBA00004323"/>
    </source>
</evidence>
<evidence type="ECO:0000256" key="6">
    <source>
        <dbReference type="ARBA" id="ARBA00023034"/>
    </source>
</evidence>
<keyword evidence="7" id="KW-0472">Membrane</keyword>
<evidence type="ECO:0000256" key="7">
    <source>
        <dbReference type="ARBA" id="ARBA00023136"/>
    </source>
</evidence>
<sequence>MEEELVRRRERVWEVCKASGLVSEDGTSKTEPNAWEFFIDERHHLVWCNVFKAASSSWMYNFNLLGERGYKEGYLRKSRKSPLTLARARFPRPTVQQLKAALPKSLSFLIVRDPFERLLSAYRNKIEGFRHKFYRKVAREMIAKFRLKTTPAPGAHRSSGIEKSPTFSEFVSWVISCAKKVHSRKSGTYSGIPGFDEHWAPYFRFCTPCAVNFTVIAKTETLAEDEEYIIEKTGIGPALGRTRQGREVRSRPREAVNAAVGGRTEDLLPRYYRTLRREQLDALYDIYQIDFKMFGYDATKYYEMVLQ</sequence>
<evidence type="ECO:0000313" key="11">
    <source>
        <dbReference type="Proteomes" id="UP000792457"/>
    </source>
</evidence>
<dbReference type="PANTHER" id="PTHR12137">
    <property type="entry name" value="CARBOHYDRATE SULFOTRANSFERASE"/>
    <property type="match status" value="1"/>
</dbReference>
<evidence type="ECO:0000313" key="10">
    <source>
        <dbReference type="EMBL" id="KAG8225636.1"/>
    </source>
</evidence>
<keyword evidence="5" id="KW-1133">Transmembrane helix</keyword>
<keyword evidence="9" id="KW-0735">Signal-anchor</keyword>
<dbReference type="OrthoDB" id="2019940at2759"/>